<feature type="transmembrane region" description="Helical" evidence="1">
    <location>
        <begin position="56"/>
        <end position="74"/>
    </location>
</feature>
<dbReference type="Proteomes" id="UP000276770">
    <property type="component" value="Unassembled WGS sequence"/>
</dbReference>
<keyword evidence="1" id="KW-1133">Transmembrane helix</keyword>
<gene>
    <name evidence="2" type="ORF">D9X91_19500</name>
</gene>
<protein>
    <submittedName>
        <fullName evidence="2">Uncharacterized protein</fullName>
    </submittedName>
</protein>
<evidence type="ECO:0000313" key="3">
    <source>
        <dbReference type="Proteomes" id="UP000276770"/>
    </source>
</evidence>
<keyword evidence="3" id="KW-1185">Reference proteome</keyword>
<comment type="caution">
    <text evidence="2">The sequence shown here is derived from an EMBL/GenBank/DDBJ whole genome shotgun (WGS) entry which is preliminary data.</text>
</comment>
<keyword evidence="1" id="KW-0812">Transmembrane</keyword>
<dbReference type="AlphaFoldDB" id="A0A3L7JPL9"/>
<feature type="transmembrane region" description="Helical" evidence="1">
    <location>
        <begin position="6"/>
        <end position="25"/>
    </location>
</feature>
<organism evidence="2 3">
    <name type="scientific">Falsibacillus albus</name>
    <dbReference type="NCBI Taxonomy" id="2478915"/>
    <lineage>
        <taxon>Bacteria</taxon>
        <taxon>Bacillati</taxon>
        <taxon>Bacillota</taxon>
        <taxon>Bacilli</taxon>
        <taxon>Bacillales</taxon>
        <taxon>Bacillaceae</taxon>
        <taxon>Falsibacillus</taxon>
    </lineage>
</organism>
<keyword evidence="1" id="KW-0472">Membrane</keyword>
<reference evidence="2 3" key="1">
    <citation type="submission" date="2018-10" db="EMBL/GenBank/DDBJ databases">
        <title>Falsibacillus sp. genome draft.</title>
        <authorList>
            <person name="Shi S."/>
        </authorList>
    </citation>
    <scope>NUCLEOTIDE SEQUENCE [LARGE SCALE GENOMIC DNA]</scope>
    <source>
        <strain evidence="2 3">GY 10110</strain>
    </source>
</reference>
<proteinExistence type="predicted"/>
<evidence type="ECO:0000313" key="2">
    <source>
        <dbReference type="EMBL" id="RLQ92264.1"/>
    </source>
</evidence>
<name>A0A3L7JPL9_9BACI</name>
<sequence length="85" mass="9396">MYIAVFAAQVIGGAIALAVFSSIHMNNRTKGFVSLAIIILGMIYSVFQGFTLSQTMGIGMTFIYLFLFAVTYFIQRRKKESGIIS</sequence>
<evidence type="ECO:0000256" key="1">
    <source>
        <dbReference type="SAM" id="Phobius"/>
    </source>
</evidence>
<dbReference type="EMBL" id="RCVZ01000019">
    <property type="protein sequence ID" value="RLQ92264.1"/>
    <property type="molecule type" value="Genomic_DNA"/>
</dbReference>
<feature type="transmembrane region" description="Helical" evidence="1">
    <location>
        <begin position="32"/>
        <end position="50"/>
    </location>
</feature>
<accession>A0A3L7JPL9</accession>